<dbReference type="GO" id="GO:0004197">
    <property type="term" value="F:cysteine-type endopeptidase activity"/>
    <property type="evidence" value="ECO:0007669"/>
    <property type="project" value="InterPro"/>
</dbReference>
<dbReference type="InterPro" id="IPR018247">
    <property type="entry name" value="EF_Hand_1_Ca_BS"/>
</dbReference>
<proteinExistence type="predicted"/>
<dbReference type="SUPFAM" id="SSF52129">
    <property type="entry name" value="Caspase-like"/>
    <property type="match status" value="1"/>
</dbReference>
<reference evidence="2 3" key="1">
    <citation type="submission" date="2018-08" db="EMBL/GenBank/DDBJ databases">
        <title>Fibrisoma montanum sp. nov., isolated from Danxia mountain soil.</title>
        <authorList>
            <person name="Huang Y."/>
        </authorList>
    </citation>
    <scope>NUCLEOTIDE SEQUENCE [LARGE SCALE GENOMIC DNA]</scope>
    <source>
        <strain evidence="2 3">HYT19</strain>
    </source>
</reference>
<protein>
    <submittedName>
        <fullName evidence="2">Caspase family protein</fullName>
    </submittedName>
</protein>
<dbReference type="Proteomes" id="UP000283523">
    <property type="component" value="Unassembled WGS sequence"/>
</dbReference>
<accession>A0A418MF92</accession>
<dbReference type="PANTHER" id="PTHR22576:SF37">
    <property type="entry name" value="MUCOSA-ASSOCIATED LYMPHOID TISSUE LYMPHOMA TRANSLOCATION PROTEIN 1"/>
    <property type="match status" value="1"/>
</dbReference>
<name>A0A418MF92_9BACT</name>
<dbReference type="PANTHER" id="PTHR22576">
    <property type="entry name" value="MUCOSA ASSOCIATED LYMPHOID TISSUE LYMPHOMA TRANSLOCATION PROTEIN 1/PARACASPASE"/>
    <property type="match status" value="1"/>
</dbReference>
<dbReference type="Pfam" id="PF00656">
    <property type="entry name" value="Peptidase_C14"/>
    <property type="match status" value="1"/>
</dbReference>
<dbReference type="InterPro" id="IPR029030">
    <property type="entry name" value="Caspase-like_dom_sf"/>
</dbReference>
<comment type="caution">
    <text evidence="2">The sequence shown here is derived from an EMBL/GenBank/DDBJ whole genome shotgun (WGS) entry which is preliminary data.</text>
</comment>
<sequence>MLSFMIKALLPICVFIFGIFTSSCYVLAQTTYAVVVGISDYANFGPQNGDLHFADDDARLFAELLMSREGGSISPNNIILLTERNATRANILRALSLFQQATSRDRVIFYFSGHGDQSYLLPYDARPGVVLFHNEVKKAFRQSAAQTKVLLADACKSGNIRRRTYTQAPSTTSSDVNKNVIVIMSSRANQLSQELGRLRHGVFTYFLVRGAAKEADENRDRIVTMQELYKYMRQMIMRMTQNQQTPVVFGRFPASLPFTRLSQ</sequence>
<dbReference type="AlphaFoldDB" id="A0A418MF92"/>
<keyword evidence="3" id="KW-1185">Reference proteome</keyword>
<dbReference type="InterPro" id="IPR011600">
    <property type="entry name" value="Pept_C14_caspase"/>
</dbReference>
<evidence type="ECO:0000259" key="1">
    <source>
        <dbReference type="Pfam" id="PF00656"/>
    </source>
</evidence>
<evidence type="ECO:0000313" key="3">
    <source>
        <dbReference type="Proteomes" id="UP000283523"/>
    </source>
</evidence>
<organism evidence="2 3">
    <name type="scientific">Fibrisoma montanum</name>
    <dbReference type="NCBI Taxonomy" id="2305895"/>
    <lineage>
        <taxon>Bacteria</taxon>
        <taxon>Pseudomonadati</taxon>
        <taxon>Bacteroidota</taxon>
        <taxon>Cytophagia</taxon>
        <taxon>Cytophagales</taxon>
        <taxon>Spirosomataceae</taxon>
        <taxon>Fibrisoma</taxon>
    </lineage>
</organism>
<feature type="domain" description="Peptidase C14 caspase" evidence="1">
    <location>
        <begin position="32"/>
        <end position="248"/>
    </location>
</feature>
<evidence type="ECO:0000313" key="2">
    <source>
        <dbReference type="EMBL" id="RIV25451.1"/>
    </source>
</evidence>
<dbReference type="Gene3D" id="3.40.50.1460">
    <property type="match status" value="1"/>
</dbReference>
<dbReference type="PROSITE" id="PS00018">
    <property type="entry name" value="EF_HAND_1"/>
    <property type="match status" value="1"/>
</dbReference>
<dbReference type="InterPro" id="IPR052039">
    <property type="entry name" value="Caspase-related_regulators"/>
</dbReference>
<dbReference type="EMBL" id="QXED01000002">
    <property type="protein sequence ID" value="RIV25451.1"/>
    <property type="molecule type" value="Genomic_DNA"/>
</dbReference>
<dbReference type="PROSITE" id="PS51257">
    <property type="entry name" value="PROKAR_LIPOPROTEIN"/>
    <property type="match status" value="1"/>
</dbReference>
<gene>
    <name evidence="2" type="ORF">DYU11_09135</name>
</gene>
<dbReference type="GO" id="GO:0006508">
    <property type="term" value="P:proteolysis"/>
    <property type="evidence" value="ECO:0007669"/>
    <property type="project" value="InterPro"/>
</dbReference>